<evidence type="ECO:0000256" key="4">
    <source>
        <dbReference type="ARBA" id="ARBA00023136"/>
    </source>
</evidence>
<dbReference type="Pfam" id="PF00664">
    <property type="entry name" value="ABC_membrane"/>
    <property type="match status" value="1"/>
</dbReference>
<dbReference type="Proteomes" id="UP000308652">
    <property type="component" value="Unassembled WGS sequence"/>
</dbReference>
<dbReference type="GO" id="GO:0016020">
    <property type="term" value="C:membrane"/>
    <property type="evidence" value="ECO:0007669"/>
    <property type="project" value="UniProtKB-SubCell"/>
</dbReference>
<evidence type="ECO:0000256" key="2">
    <source>
        <dbReference type="ARBA" id="ARBA00022692"/>
    </source>
</evidence>
<evidence type="ECO:0000313" key="8">
    <source>
        <dbReference type="Proteomes" id="UP000308652"/>
    </source>
</evidence>
<dbReference type="Gene3D" id="3.40.50.300">
    <property type="entry name" value="P-loop containing nucleotide triphosphate hydrolases"/>
    <property type="match status" value="1"/>
</dbReference>
<dbReference type="GO" id="GO:0140359">
    <property type="term" value="F:ABC-type transporter activity"/>
    <property type="evidence" value="ECO:0007669"/>
    <property type="project" value="InterPro"/>
</dbReference>
<dbReference type="SUPFAM" id="SSF90123">
    <property type="entry name" value="ABC transporter transmembrane region"/>
    <property type="match status" value="1"/>
</dbReference>
<evidence type="ECO:0000256" key="3">
    <source>
        <dbReference type="ARBA" id="ARBA00022989"/>
    </source>
</evidence>
<keyword evidence="3 5" id="KW-1133">Transmembrane helix</keyword>
<organism evidence="7 8">
    <name type="scientific">Crucibulum laeve</name>
    <dbReference type="NCBI Taxonomy" id="68775"/>
    <lineage>
        <taxon>Eukaryota</taxon>
        <taxon>Fungi</taxon>
        <taxon>Dikarya</taxon>
        <taxon>Basidiomycota</taxon>
        <taxon>Agaricomycotina</taxon>
        <taxon>Agaricomycetes</taxon>
        <taxon>Agaricomycetidae</taxon>
        <taxon>Agaricales</taxon>
        <taxon>Agaricineae</taxon>
        <taxon>Nidulariaceae</taxon>
        <taxon>Crucibulum</taxon>
    </lineage>
</organism>
<dbReference type="OrthoDB" id="6500128at2759"/>
<protein>
    <recommendedName>
        <fullName evidence="6">ABC transmembrane type-1 domain-containing protein</fullName>
    </recommendedName>
</protein>
<dbReference type="InterPro" id="IPR027417">
    <property type="entry name" value="P-loop_NTPase"/>
</dbReference>
<name>A0A5C3LDN4_9AGAR</name>
<gene>
    <name evidence="7" type="ORF">BDQ12DRAFT_672044</name>
</gene>
<dbReference type="PANTHER" id="PTHR24221">
    <property type="entry name" value="ATP-BINDING CASSETTE SUB-FAMILY B"/>
    <property type="match status" value="1"/>
</dbReference>
<dbReference type="InterPro" id="IPR036640">
    <property type="entry name" value="ABC1_TM_sf"/>
</dbReference>
<dbReference type="PROSITE" id="PS50929">
    <property type="entry name" value="ABC_TM1F"/>
    <property type="match status" value="1"/>
</dbReference>
<dbReference type="STRING" id="68775.A0A5C3LDN4"/>
<comment type="subcellular location">
    <subcellularLocation>
        <location evidence="1">Membrane</location>
        <topology evidence="1">Multi-pass membrane protein</topology>
    </subcellularLocation>
</comment>
<keyword evidence="2 5" id="KW-0812">Transmembrane</keyword>
<dbReference type="InterPro" id="IPR011527">
    <property type="entry name" value="ABC1_TM_dom"/>
</dbReference>
<dbReference type="GO" id="GO:0005524">
    <property type="term" value="F:ATP binding"/>
    <property type="evidence" value="ECO:0007669"/>
    <property type="project" value="InterPro"/>
</dbReference>
<evidence type="ECO:0000256" key="1">
    <source>
        <dbReference type="ARBA" id="ARBA00004141"/>
    </source>
</evidence>
<feature type="domain" description="ABC transmembrane type-1" evidence="6">
    <location>
        <begin position="389"/>
        <end position="516"/>
    </location>
</feature>
<dbReference type="SUPFAM" id="SSF52540">
    <property type="entry name" value="P-loop containing nucleoside triphosphate hydrolases"/>
    <property type="match status" value="1"/>
</dbReference>
<feature type="transmembrane region" description="Helical" evidence="5">
    <location>
        <begin position="344"/>
        <end position="364"/>
    </location>
</feature>
<proteinExistence type="predicted"/>
<keyword evidence="4 5" id="KW-0472">Membrane</keyword>
<dbReference type="EMBL" id="ML213827">
    <property type="protein sequence ID" value="TFK31209.1"/>
    <property type="molecule type" value="Genomic_DNA"/>
</dbReference>
<accession>A0A5C3LDN4</accession>
<evidence type="ECO:0000259" key="6">
    <source>
        <dbReference type="PROSITE" id="PS50929"/>
    </source>
</evidence>
<dbReference type="AlphaFoldDB" id="A0A5C3LDN4"/>
<dbReference type="PANTHER" id="PTHR24221:SF654">
    <property type="entry name" value="ATP-BINDING CASSETTE SUB-FAMILY B MEMBER 6"/>
    <property type="match status" value="1"/>
</dbReference>
<reference evidence="7 8" key="1">
    <citation type="journal article" date="2019" name="Nat. Ecol. Evol.">
        <title>Megaphylogeny resolves global patterns of mushroom evolution.</title>
        <authorList>
            <person name="Varga T."/>
            <person name="Krizsan K."/>
            <person name="Foldi C."/>
            <person name="Dima B."/>
            <person name="Sanchez-Garcia M."/>
            <person name="Sanchez-Ramirez S."/>
            <person name="Szollosi G.J."/>
            <person name="Szarkandi J.G."/>
            <person name="Papp V."/>
            <person name="Albert L."/>
            <person name="Andreopoulos W."/>
            <person name="Angelini C."/>
            <person name="Antonin V."/>
            <person name="Barry K.W."/>
            <person name="Bougher N.L."/>
            <person name="Buchanan P."/>
            <person name="Buyck B."/>
            <person name="Bense V."/>
            <person name="Catcheside P."/>
            <person name="Chovatia M."/>
            <person name="Cooper J."/>
            <person name="Damon W."/>
            <person name="Desjardin D."/>
            <person name="Finy P."/>
            <person name="Geml J."/>
            <person name="Haridas S."/>
            <person name="Hughes K."/>
            <person name="Justo A."/>
            <person name="Karasinski D."/>
            <person name="Kautmanova I."/>
            <person name="Kiss B."/>
            <person name="Kocsube S."/>
            <person name="Kotiranta H."/>
            <person name="LaButti K.M."/>
            <person name="Lechner B.E."/>
            <person name="Liimatainen K."/>
            <person name="Lipzen A."/>
            <person name="Lukacs Z."/>
            <person name="Mihaltcheva S."/>
            <person name="Morgado L.N."/>
            <person name="Niskanen T."/>
            <person name="Noordeloos M.E."/>
            <person name="Ohm R.A."/>
            <person name="Ortiz-Santana B."/>
            <person name="Ovrebo C."/>
            <person name="Racz N."/>
            <person name="Riley R."/>
            <person name="Savchenko A."/>
            <person name="Shiryaev A."/>
            <person name="Soop K."/>
            <person name="Spirin V."/>
            <person name="Szebenyi C."/>
            <person name="Tomsovsky M."/>
            <person name="Tulloss R.E."/>
            <person name="Uehling J."/>
            <person name="Grigoriev I.V."/>
            <person name="Vagvolgyi C."/>
            <person name="Papp T."/>
            <person name="Martin F.M."/>
            <person name="Miettinen O."/>
            <person name="Hibbett D.S."/>
            <person name="Nagy L.G."/>
        </authorList>
    </citation>
    <scope>NUCLEOTIDE SEQUENCE [LARGE SCALE GENOMIC DNA]</scope>
    <source>
        <strain evidence="7 8">CBS 166.37</strain>
    </source>
</reference>
<keyword evidence="8" id="KW-1185">Reference proteome</keyword>
<dbReference type="Gene3D" id="1.20.1560.10">
    <property type="entry name" value="ABC transporter type 1, transmembrane domain"/>
    <property type="match status" value="1"/>
</dbReference>
<evidence type="ECO:0000256" key="5">
    <source>
        <dbReference type="SAM" id="Phobius"/>
    </source>
</evidence>
<sequence>MSLVLARARKIVIILDGKSVLENITFGKEEVEEACWAALIHEFVRDLPKGHDTLIGSGTGTELSREQKQRLAIARAKLRNPAVLILGDFVYLLKQGRVVGQGYRYDFESPPSSSSFSASYKDEDIGEFRKMIDAQMETSGFFPEVIRDDNEEVQKALEAEERKKGLDNYTSESRGLLSHLKHQRTWMFDMVADVTAGPSTALASVPAVVAAREPYRVSRFVPLSEESEGQELATRKRRSSSIHIPSPIVPTPSAAYTVSSRLWFTPTSPSFNTIHRSTVMLLDYEEESSMRRVRDNMTHARWDSTCMAPMTSIKVNSANKSPTAEDREEEVSTGAQDSSIFNRFGGIVLGIAALDGLLIGLKYFLMETSNTQHLAKELDQDKKWFVKSVNSLVGLIWALVLGWQLTLVGIAVAPVFAVTMAVQTRFVAKCEIRNKRAREEVARGYYDAISNIHGICSMVFEKISQMQFDIAANKALTTGVRGVFVEGCTYGVASGLICVAEALLFYVGAVLIARGTYRDTRCWIGIEQKETGSAILHHVSLESLSNAGDGGDKGRFRVRVDEVERPIDANLSLSSLRAILNYSEVSP</sequence>
<dbReference type="InterPro" id="IPR039421">
    <property type="entry name" value="Type_1_exporter"/>
</dbReference>
<evidence type="ECO:0000313" key="7">
    <source>
        <dbReference type="EMBL" id="TFK31209.1"/>
    </source>
</evidence>